<reference evidence="5" key="1">
    <citation type="journal article" date="2023" name="Insect Mol. Biol.">
        <title>Genome sequencing provides insights into the evolution of gene families encoding plant cell wall-degrading enzymes in longhorned beetles.</title>
        <authorList>
            <person name="Shin N.R."/>
            <person name="Okamura Y."/>
            <person name="Kirsch R."/>
            <person name="Pauchet Y."/>
        </authorList>
    </citation>
    <scope>NUCLEOTIDE SEQUENCE</scope>
    <source>
        <strain evidence="5">RBIC_L_NR</strain>
    </source>
</reference>
<dbReference type="Gene3D" id="3.20.20.80">
    <property type="entry name" value="Glycosidases"/>
    <property type="match status" value="1"/>
</dbReference>
<dbReference type="SUPFAM" id="SSF51445">
    <property type="entry name" value="(Trans)glycosidases"/>
    <property type="match status" value="1"/>
</dbReference>
<dbReference type="AlphaFoldDB" id="A0AAV8WRE0"/>
<dbReference type="GO" id="GO:0008422">
    <property type="term" value="F:beta-glucosidase activity"/>
    <property type="evidence" value="ECO:0007669"/>
    <property type="project" value="TreeGrafter"/>
</dbReference>
<comment type="similarity">
    <text evidence="1 4">Belongs to the glycosyl hydrolase 1 family.</text>
</comment>
<evidence type="ECO:0008006" key="7">
    <source>
        <dbReference type="Google" id="ProtNLM"/>
    </source>
</evidence>
<dbReference type="EMBL" id="JANEYF010005415">
    <property type="protein sequence ID" value="KAJ8928301.1"/>
    <property type="molecule type" value="Genomic_DNA"/>
</dbReference>
<evidence type="ECO:0000256" key="2">
    <source>
        <dbReference type="ARBA" id="ARBA00022801"/>
    </source>
</evidence>
<keyword evidence="2" id="KW-0378">Hydrolase</keyword>
<dbReference type="Pfam" id="PF00232">
    <property type="entry name" value="Glyco_hydro_1"/>
    <property type="match status" value="1"/>
</dbReference>
<protein>
    <recommendedName>
        <fullName evidence="7">Beta-glucosidase</fullName>
    </recommendedName>
</protein>
<keyword evidence="3" id="KW-0326">Glycosidase</keyword>
<dbReference type="InterPro" id="IPR001360">
    <property type="entry name" value="Glyco_hydro_1"/>
</dbReference>
<dbReference type="Proteomes" id="UP001162156">
    <property type="component" value="Unassembled WGS sequence"/>
</dbReference>
<dbReference type="PANTHER" id="PTHR10353:SF36">
    <property type="entry name" value="LP05116P"/>
    <property type="match status" value="1"/>
</dbReference>
<evidence type="ECO:0000256" key="1">
    <source>
        <dbReference type="ARBA" id="ARBA00010838"/>
    </source>
</evidence>
<feature type="non-terminal residue" evidence="5">
    <location>
        <position position="99"/>
    </location>
</feature>
<evidence type="ECO:0000313" key="6">
    <source>
        <dbReference type="Proteomes" id="UP001162156"/>
    </source>
</evidence>
<organism evidence="5 6">
    <name type="scientific">Rhamnusium bicolor</name>
    <dbReference type="NCBI Taxonomy" id="1586634"/>
    <lineage>
        <taxon>Eukaryota</taxon>
        <taxon>Metazoa</taxon>
        <taxon>Ecdysozoa</taxon>
        <taxon>Arthropoda</taxon>
        <taxon>Hexapoda</taxon>
        <taxon>Insecta</taxon>
        <taxon>Pterygota</taxon>
        <taxon>Neoptera</taxon>
        <taxon>Endopterygota</taxon>
        <taxon>Coleoptera</taxon>
        <taxon>Polyphaga</taxon>
        <taxon>Cucujiformia</taxon>
        <taxon>Chrysomeloidea</taxon>
        <taxon>Cerambycidae</taxon>
        <taxon>Lepturinae</taxon>
        <taxon>Rhagiini</taxon>
        <taxon>Rhamnusium</taxon>
    </lineage>
</organism>
<name>A0AAV8WRE0_9CUCU</name>
<dbReference type="InterPro" id="IPR017853">
    <property type="entry name" value="GH"/>
</dbReference>
<evidence type="ECO:0000313" key="5">
    <source>
        <dbReference type="EMBL" id="KAJ8928301.1"/>
    </source>
</evidence>
<keyword evidence="6" id="KW-1185">Reference proteome</keyword>
<proteinExistence type="inferred from homology"/>
<evidence type="ECO:0000256" key="4">
    <source>
        <dbReference type="RuleBase" id="RU003690"/>
    </source>
</evidence>
<evidence type="ECO:0000256" key="3">
    <source>
        <dbReference type="ARBA" id="ARBA00023295"/>
    </source>
</evidence>
<dbReference type="PANTHER" id="PTHR10353">
    <property type="entry name" value="GLYCOSYL HYDROLASE"/>
    <property type="match status" value="1"/>
</dbReference>
<gene>
    <name evidence="5" type="ORF">NQ314_019149</name>
</gene>
<accession>A0AAV8WRE0</accession>
<comment type="caution">
    <text evidence="5">The sequence shown here is derived from an EMBL/GenBank/DDBJ whole genome shotgun (WGS) entry which is preliminary data.</text>
</comment>
<dbReference type="GO" id="GO:0005975">
    <property type="term" value="P:carbohydrate metabolic process"/>
    <property type="evidence" value="ECO:0007669"/>
    <property type="project" value="InterPro"/>
</dbReference>
<sequence>MVTMYHYDLPMTLQEIGGWTNPYLAYYFEDYARILYSYFGDRVKYWITINAGCAGYGDDESPPYLNQPGIANYLCNHVMLLAHAKAYLLYDNEFRVLQK</sequence>